<dbReference type="GO" id="GO:0016757">
    <property type="term" value="F:glycosyltransferase activity"/>
    <property type="evidence" value="ECO:0007669"/>
    <property type="project" value="UniProtKB-KW"/>
</dbReference>
<comment type="similarity">
    <text evidence="1">Belongs to the glycosyltransferase 2 family.</text>
</comment>
<evidence type="ECO:0000256" key="1">
    <source>
        <dbReference type="ARBA" id="ARBA00006739"/>
    </source>
</evidence>
<dbReference type="InterPro" id="IPR001173">
    <property type="entry name" value="Glyco_trans_2-like"/>
</dbReference>
<dbReference type="AlphaFoldDB" id="A0A383TGC6"/>
<keyword evidence="4" id="KW-0812">Transmembrane</keyword>
<sequence length="464" mass="53408">MSIESLYNSAGIFYAFYLIFYSSFIFVGTWTALRELFYSRKRKLLENVLEHNYYFPVSIIVPAYNESATILTTIDSLLHLEYKIFEIVIVDDGSNDDTAHKVIQAYDLKRQYQPVHLQVNCAAINEVYISPIGNHSIKLIRKDNGGNKADALNAGINASRYPYFVSMDADEILQADALKNSARMFLEDENVIAVGGMLNISNGVSFKNALPVETPLSRNWVAAMQSLEYTRAFMGSRVFNNSFNGNLNVSGGYGLFKKQPVIQIGGYDSNSVGEDMDLAIRLHRYFAKNRIKYSIKYAADAVCWTQAPFSLQDLAKQRARWHRGLIQCMWSHRDFFMAPTYGYISVVSYTYFFFYELAAPIIELFGVFLLILAIFINYINWPVTIMATLLYSIFSVLQTLIFFSGRYFVQEHKYYKGDFLWAIFISLADLLLFRPYLLGVRLFATITYKKYLHSWNKITREAFD</sequence>
<dbReference type="RefSeq" id="WP_119093298.1">
    <property type="nucleotide sequence ID" value="NZ_UNRR01000021.1"/>
</dbReference>
<protein>
    <submittedName>
        <fullName evidence="6">Nucleotide-diphospho-sugar transferases</fullName>
    </submittedName>
</protein>
<dbReference type="OrthoDB" id="9766299at2"/>
<dbReference type="InterPro" id="IPR029044">
    <property type="entry name" value="Nucleotide-diphossugar_trans"/>
</dbReference>
<accession>A0A383TGC6</accession>
<evidence type="ECO:0000256" key="2">
    <source>
        <dbReference type="ARBA" id="ARBA00022676"/>
    </source>
</evidence>
<feature type="transmembrane region" description="Helical" evidence="4">
    <location>
        <begin position="388"/>
        <end position="409"/>
    </location>
</feature>
<keyword evidence="2" id="KW-0328">Glycosyltransferase</keyword>
<dbReference type="Pfam" id="PF13641">
    <property type="entry name" value="Glyco_tranf_2_3"/>
    <property type="match status" value="1"/>
</dbReference>
<name>A0A383TGC6_9LACT</name>
<evidence type="ECO:0000313" key="7">
    <source>
        <dbReference type="Proteomes" id="UP000262072"/>
    </source>
</evidence>
<dbReference type="EMBL" id="UNRR01000021">
    <property type="protein sequence ID" value="SYZ78927.1"/>
    <property type="molecule type" value="Genomic_DNA"/>
</dbReference>
<evidence type="ECO:0000313" key="6">
    <source>
        <dbReference type="EMBL" id="SYZ78927.1"/>
    </source>
</evidence>
<organism evidence="6 7">
    <name type="scientific">Trichococcus shcherbakoviae</name>
    <dbReference type="NCBI Taxonomy" id="2094020"/>
    <lineage>
        <taxon>Bacteria</taxon>
        <taxon>Bacillati</taxon>
        <taxon>Bacillota</taxon>
        <taxon>Bacilli</taxon>
        <taxon>Lactobacillales</taxon>
        <taxon>Carnobacteriaceae</taxon>
        <taxon>Trichococcus</taxon>
    </lineage>
</organism>
<dbReference type="Proteomes" id="UP000262072">
    <property type="component" value="Unassembled WGS sequence"/>
</dbReference>
<evidence type="ECO:0000259" key="5">
    <source>
        <dbReference type="Pfam" id="PF00535"/>
    </source>
</evidence>
<keyword evidence="4" id="KW-1133">Transmembrane helix</keyword>
<gene>
    <name evidence="6" type="ORF">TART1_1743</name>
</gene>
<feature type="transmembrane region" description="Helical" evidence="4">
    <location>
        <begin position="335"/>
        <end position="355"/>
    </location>
</feature>
<keyword evidence="3 6" id="KW-0808">Transferase</keyword>
<dbReference type="CDD" id="cd06423">
    <property type="entry name" value="CESA_like"/>
    <property type="match status" value="1"/>
</dbReference>
<dbReference type="SUPFAM" id="SSF53448">
    <property type="entry name" value="Nucleotide-diphospho-sugar transferases"/>
    <property type="match status" value="1"/>
</dbReference>
<proteinExistence type="inferred from homology"/>
<feature type="transmembrane region" description="Helical" evidence="4">
    <location>
        <begin position="12"/>
        <end position="33"/>
    </location>
</feature>
<dbReference type="PANTHER" id="PTHR43630">
    <property type="entry name" value="POLY-BETA-1,6-N-ACETYL-D-GLUCOSAMINE SYNTHASE"/>
    <property type="match status" value="1"/>
</dbReference>
<dbReference type="Gene3D" id="3.90.550.10">
    <property type="entry name" value="Spore Coat Polysaccharide Biosynthesis Protein SpsA, Chain A"/>
    <property type="match status" value="1"/>
</dbReference>
<evidence type="ECO:0000256" key="4">
    <source>
        <dbReference type="SAM" id="Phobius"/>
    </source>
</evidence>
<dbReference type="PANTHER" id="PTHR43630:SF1">
    <property type="entry name" value="POLY-BETA-1,6-N-ACETYL-D-GLUCOSAMINE SYNTHASE"/>
    <property type="match status" value="1"/>
</dbReference>
<reference evidence="7" key="1">
    <citation type="submission" date="2018-05" db="EMBL/GenBank/DDBJ databases">
        <authorList>
            <person name="Strepis N."/>
        </authorList>
    </citation>
    <scope>NUCLEOTIDE SEQUENCE [LARGE SCALE GENOMIC DNA]</scope>
</reference>
<feature type="transmembrane region" description="Helical" evidence="4">
    <location>
        <begin position="421"/>
        <end position="444"/>
    </location>
</feature>
<dbReference type="Pfam" id="PF00535">
    <property type="entry name" value="Glycos_transf_2"/>
    <property type="match status" value="1"/>
</dbReference>
<keyword evidence="4" id="KW-0472">Membrane</keyword>
<feature type="transmembrane region" description="Helical" evidence="4">
    <location>
        <begin position="361"/>
        <end position="381"/>
    </location>
</feature>
<feature type="domain" description="Glycosyltransferase 2-like" evidence="5">
    <location>
        <begin position="58"/>
        <end position="117"/>
    </location>
</feature>
<evidence type="ECO:0000256" key="3">
    <source>
        <dbReference type="ARBA" id="ARBA00022679"/>
    </source>
</evidence>